<dbReference type="Gene3D" id="3.40.50.300">
    <property type="entry name" value="P-loop containing nucleotide triphosphate hydrolases"/>
    <property type="match status" value="1"/>
</dbReference>
<accession>A0A1B7MVQ6</accession>
<proteinExistence type="predicted"/>
<dbReference type="InParanoid" id="A0A1B7MVQ6"/>
<feature type="domain" description="G" evidence="1">
    <location>
        <begin position="28"/>
        <end position="108"/>
    </location>
</feature>
<dbReference type="InterPro" id="IPR027417">
    <property type="entry name" value="P-loop_NTPase"/>
</dbReference>
<dbReference type="OrthoDB" id="8954335at2759"/>
<dbReference type="GO" id="GO:0005525">
    <property type="term" value="F:GTP binding"/>
    <property type="evidence" value="ECO:0007669"/>
    <property type="project" value="InterPro"/>
</dbReference>
<dbReference type="SUPFAM" id="SSF52540">
    <property type="entry name" value="P-loop containing nucleoside triphosphate hydrolases"/>
    <property type="match status" value="1"/>
</dbReference>
<keyword evidence="3" id="KW-1185">Reference proteome</keyword>
<evidence type="ECO:0000313" key="2">
    <source>
        <dbReference type="EMBL" id="OAX36698.1"/>
    </source>
</evidence>
<dbReference type="Pfam" id="PF01926">
    <property type="entry name" value="MMR_HSR1"/>
    <property type="match status" value="1"/>
</dbReference>
<feature type="non-terminal residue" evidence="2">
    <location>
        <position position="141"/>
    </location>
</feature>
<dbReference type="CDD" id="cd00882">
    <property type="entry name" value="Ras_like_GTPase"/>
    <property type="match status" value="1"/>
</dbReference>
<dbReference type="Proteomes" id="UP000092154">
    <property type="component" value="Unassembled WGS sequence"/>
</dbReference>
<name>A0A1B7MVQ6_9AGAM</name>
<dbReference type="AlphaFoldDB" id="A0A1B7MVQ6"/>
<dbReference type="EMBL" id="KV448400">
    <property type="protein sequence ID" value="OAX36698.1"/>
    <property type="molecule type" value="Genomic_DNA"/>
</dbReference>
<dbReference type="InterPro" id="IPR006073">
    <property type="entry name" value="GTP-bd"/>
</dbReference>
<sequence>MERALDGYRPPLLRTRHPLVHASPSNFIIFGEICVGKSSVINLIAGKRLATVHSSAMACTLESAEYQLRLPASDSRPGFEYDINIYDTPGLNDPSMNNAHYLDTVTKAHELIISLENKGGIHGLLYCIRGGRISDTVQRNY</sequence>
<reference evidence="2 3" key="1">
    <citation type="submission" date="2016-06" db="EMBL/GenBank/DDBJ databases">
        <title>Comparative genomics of the ectomycorrhizal sister species Rhizopogon vinicolor and Rhizopogon vesiculosus (Basidiomycota: Boletales) reveals a divergence of the mating type B locus.</title>
        <authorList>
            <consortium name="DOE Joint Genome Institute"/>
            <person name="Mujic A.B."/>
            <person name="Kuo A."/>
            <person name="Tritt A."/>
            <person name="Lipzen A."/>
            <person name="Chen C."/>
            <person name="Johnson J."/>
            <person name="Sharma A."/>
            <person name="Barry K."/>
            <person name="Grigoriev I.V."/>
            <person name="Spatafora J.W."/>
        </authorList>
    </citation>
    <scope>NUCLEOTIDE SEQUENCE [LARGE SCALE GENOMIC DNA]</scope>
    <source>
        <strain evidence="2 3">AM-OR11-026</strain>
    </source>
</reference>
<evidence type="ECO:0000259" key="1">
    <source>
        <dbReference type="Pfam" id="PF01926"/>
    </source>
</evidence>
<gene>
    <name evidence="2" type="ORF">K503DRAFT_694673</name>
</gene>
<evidence type="ECO:0000313" key="3">
    <source>
        <dbReference type="Proteomes" id="UP000092154"/>
    </source>
</evidence>
<organism evidence="2 3">
    <name type="scientific">Rhizopogon vinicolor AM-OR11-026</name>
    <dbReference type="NCBI Taxonomy" id="1314800"/>
    <lineage>
        <taxon>Eukaryota</taxon>
        <taxon>Fungi</taxon>
        <taxon>Dikarya</taxon>
        <taxon>Basidiomycota</taxon>
        <taxon>Agaricomycotina</taxon>
        <taxon>Agaricomycetes</taxon>
        <taxon>Agaricomycetidae</taxon>
        <taxon>Boletales</taxon>
        <taxon>Suillineae</taxon>
        <taxon>Rhizopogonaceae</taxon>
        <taxon>Rhizopogon</taxon>
    </lineage>
</organism>
<protein>
    <recommendedName>
        <fullName evidence="1">G domain-containing protein</fullName>
    </recommendedName>
</protein>